<dbReference type="GO" id="GO:0003735">
    <property type="term" value="F:structural constituent of ribosome"/>
    <property type="evidence" value="ECO:0007669"/>
    <property type="project" value="EnsemblFungi"/>
</dbReference>
<dbReference type="GO" id="GO:0046872">
    <property type="term" value="F:metal ion binding"/>
    <property type="evidence" value="ECO:0007669"/>
    <property type="project" value="InterPro"/>
</dbReference>
<dbReference type="InterPro" id="IPR036314">
    <property type="entry name" value="SOD_C_sf"/>
</dbReference>
<evidence type="ECO:0000256" key="1">
    <source>
        <dbReference type="ARBA" id="ARBA00037226"/>
    </source>
</evidence>
<dbReference type="PANTHER" id="PTHR43595">
    <property type="entry name" value="37S RIBOSOMAL PROTEIN S26, MITOCHONDRIAL"/>
    <property type="match status" value="1"/>
</dbReference>
<protein>
    <recommendedName>
        <fullName evidence="2">Manganese/iron superoxide dismutase C-terminal domain-containing protein</fullName>
    </recommendedName>
</protein>
<evidence type="ECO:0000313" key="3">
    <source>
        <dbReference type="EMBL" id="CCK69883.1"/>
    </source>
</evidence>
<keyword evidence="4" id="KW-1185">Reference proteome</keyword>
<dbReference type="GO" id="GO:0004784">
    <property type="term" value="F:superoxide dismutase activity"/>
    <property type="evidence" value="ECO:0007669"/>
    <property type="project" value="InterPro"/>
</dbReference>
<comment type="function">
    <text evidence="1">Component of the mitochondrial ribosome (mitoribosome), a dedicated translation machinery responsible for the synthesis of mitochondrial genome-encoded proteins, including at least some of the essential transmembrane subunits of the mitochondrial respiratory chain. The mitoribosomes are attached to the mitochondrial inner membrane and translation products are cotranslationally integrated into the membrane.</text>
</comment>
<reference evidence="4" key="2">
    <citation type="submission" date="2012-08" db="EMBL/GenBank/DDBJ databases">
        <title>Genome sequence of Kazachstania naganishii.</title>
        <authorList>
            <person name="Gordon J.L."/>
            <person name="Armisen D."/>
            <person name="Proux-Wera E."/>
            <person name="OhEigeartaigh S.S."/>
            <person name="Byrne K.P."/>
            <person name="Wolfe K.H."/>
        </authorList>
    </citation>
    <scope>NUCLEOTIDE SEQUENCE [LARGE SCALE GENOMIC DNA]</scope>
    <source>
        <strain evidence="4">ATCC MYA-139 / BCRC 22969 / CBS 8797 / CCRC 22969 / KCTC 17520 / NBRC 10181 / NCYC 3082</strain>
    </source>
</reference>
<dbReference type="InterPro" id="IPR036324">
    <property type="entry name" value="Mn/Fe_SOD_N_sf"/>
</dbReference>
<evidence type="ECO:0000259" key="2">
    <source>
        <dbReference type="Pfam" id="PF02777"/>
    </source>
</evidence>
<dbReference type="Proteomes" id="UP000006310">
    <property type="component" value="Chromosome 4"/>
</dbReference>
<dbReference type="OrthoDB" id="275227at2759"/>
<dbReference type="OMA" id="MTAREPN"/>
<dbReference type="STRING" id="1071383.J7RK50"/>
<name>J7RK50_HUIN7</name>
<dbReference type="HOGENOM" id="CLU_057349_1_1_1"/>
<evidence type="ECO:0000313" key="4">
    <source>
        <dbReference type="Proteomes" id="UP000006310"/>
    </source>
</evidence>
<dbReference type="SUPFAM" id="SSF46609">
    <property type="entry name" value="Fe,Mn superoxide dismutase (SOD), N-terminal domain"/>
    <property type="match status" value="1"/>
</dbReference>
<organism evidence="3 4">
    <name type="scientific">Huiozyma naganishii (strain ATCC MYA-139 / BCRC 22969 / CBS 8797 / KCTC 17520 / NBRC 10181 / NCYC 3082 / Yp74L-3)</name>
    <name type="common">Yeast</name>
    <name type="synonym">Kazachstania naganishii</name>
    <dbReference type="NCBI Taxonomy" id="1071383"/>
    <lineage>
        <taxon>Eukaryota</taxon>
        <taxon>Fungi</taxon>
        <taxon>Dikarya</taxon>
        <taxon>Ascomycota</taxon>
        <taxon>Saccharomycotina</taxon>
        <taxon>Saccharomycetes</taxon>
        <taxon>Saccharomycetales</taxon>
        <taxon>Saccharomycetaceae</taxon>
        <taxon>Huiozyma</taxon>
    </lineage>
</organism>
<dbReference type="KEGG" id="kng:KNAG_0D01310"/>
<dbReference type="AlphaFoldDB" id="J7RK50"/>
<dbReference type="GeneID" id="34525572"/>
<gene>
    <name evidence="3" type="primary">KNAG0D01310</name>
    <name evidence="3" type="ordered locus">KNAG_0D01310</name>
</gene>
<reference evidence="3 4" key="1">
    <citation type="journal article" date="2011" name="Proc. Natl. Acad. Sci. U.S.A.">
        <title>Evolutionary erosion of yeast sex chromosomes by mating-type switching accidents.</title>
        <authorList>
            <person name="Gordon J.L."/>
            <person name="Armisen D."/>
            <person name="Proux-Wera E."/>
            <person name="Oheigeartaigh S.S."/>
            <person name="Byrne K.P."/>
            <person name="Wolfe K.H."/>
        </authorList>
    </citation>
    <scope>NUCLEOTIDE SEQUENCE [LARGE SCALE GENOMIC DNA]</scope>
    <source>
        <strain evidence="4">ATCC MYA-139 / BCRC 22969 / CBS 8797 / CCRC 22969 / KCTC 17520 / NBRC 10181 / NCYC 3082</strain>
    </source>
</reference>
<dbReference type="SUPFAM" id="SSF54719">
    <property type="entry name" value="Fe,Mn superoxide dismutase (SOD), C-terminal domain"/>
    <property type="match status" value="1"/>
</dbReference>
<proteinExistence type="predicted"/>
<dbReference type="GO" id="GO:0005763">
    <property type="term" value="C:mitochondrial small ribosomal subunit"/>
    <property type="evidence" value="ECO:0007669"/>
    <property type="project" value="EnsemblFungi"/>
</dbReference>
<accession>J7RK50</accession>
<dbReference type="eggNOG" id="KOG0876">
    <property type="taxonomic scope" value="Eukaryota"/>
</dbReference>
<dbReference type="PANTHER" id="PTHR43595:SF2">
    <property type="entry name" value="SMALL RIBOSOMAL SUBUNIT PROTEIN MS42"/>
    <property type="match status" value="1"/>
</dbReference>
<dbReference type="Gene3D" id="3.55.40.20">
    <property type="entry name" value="Iron/manganese superoxide dismutase, C-terminal domain"/>
    <property type="match status" value="1"/>
</dbReference>
<dbReference type="InterPro" id="IPR019832">
    <property type="entry name" value="Mn/Fe_SOD_C"/>
</dbReference>
<dbReference type="EMBL" id="HE978317">
    <property type="protein sequence ID" value="CCK69883.1"/>
    <property type="molecule type" value="Genomic_DNA"/>
</dbReference>
<sequence length="255" mass="29320">MLRQLLCRRGIHTVPKLPNASTLIRNGIPPILSSQGFNTVWTDYQTYLCDKLTLATAGTTLESYYPFHIVLSTAKKSFQTHIFDIASAAHNNHLFIENILPLEAQNPGAPSQGFLDSVQKSFGMDWDSLKAEIVEQVEEKLMGQGWFFLVENSNKELHYLFLQNNGTPYYFPKNQILDMNGPLNLEEYTHLRDVKKFVSENAKVKDWTIPIIAVNLWDQAYLNDYGVSNRKQYLRNVLDNLNWSVVNSRLYSEQL</sequence>
<feature type="domain" description="Manganese/iron superoxide dismutase C-terminal" evidence="2">
    <location>
        <begin position="200"/>
        <end position="249"/>
    </location>
</feature>
<dbReference type="RefSeq" id="XP_022464129.1">
    <property type="nucleotide sequence ID" value="XM_022607544.1"/>
</dbReference>
<dbReference type="Pfam" id="PF02777">
    <property type="entry name" value="Sod_Fe_C"/>
    <property type="match status" value="1"/>
</dbReference>